<dbReference type="InterPro" id="IPR026004">
    <property type="entry name" value="Septum_form"/>
</dbReference>
<organism evidence="2 3">
    <name type="scientific">Dactylosporangium roseum</name>
    <dbReference type="NCBI Taxonomy" id="47989"/>
    <lineage>
        <taxon>Bacteria</taxon>
        <taxon>Bacillati</taxon>
        <taxon>Actinomycetota</taxon>
        <taxon>Actinomycetes</taxon>
        <taxon>Micromonosporales</taxon>
        <taxon>Micromonosporaceae</taxon>
        <taxon>Dactylosporangium</taxon>
    </lineage>
</organism>
<reference evidence="2" key="1">
    <citation type="submission" date="2021-04" db="EMBL/GenBank/DDBJ databases">
        <title>Biosynthetic gene clusters of Dactylosporangioum roseum.</title>
        <authorList>
            <person name="Hartkoorn R.C."/>
            <person name="Beaudoing E."/>
            <person name="Hot D."/>
            <person name="Moureu S."/>
        </authorList>
    </citation>
    <scope>NUCLEOTIDE SEQUENCE</scope>
    <source>
        <strain evidence="2">NRRL B-16295</strain>
    </source>
</reference>
<name>A0ABY5Z825_9ACTN</name>
<gene>
    <name evidence="2" type="ORF">Drose_01245</name>
</gene>
<proteinExistence type="predicted"/>
<dbReference type="Proteomes" id="UP001058271">
    <property type="component" value="Chromosome"/>
</dbReference>
<evidence type="ECO:0000313" key="3">
    <source>
        <dbReference type="Proteomes" id="UP001058271"/>
    </source>
</evidence>
<accession>A0ABY5Z825</accession>
<feature type="domain" description="Septum formation-related" evidence="1">
    <location>
        <begin position="48"/>
        <end position="272"/>
    </location>
</feature>
<evidence type="ECO:0000259" key="1">
    <source>
        <dbReference type="Pfam" id="PF13845"/>
    </source>
</evidence>
<dbReference type="EMBL" id="CP073721">
    <property type="protein sequence ID" value="UWZ36987.1"/>
    <property type="molecule type" value="Genomic_DNA"/>
</dbReference>
<evidence type="ECO:0000313" key="2">
    <source>
        <dbReference type="EMBL" id="UWZ36987.1"/>
    </source>
</evidence>
<keyword evidence="3" id="KW-1185">Reference proteome</keyword>
<dbReference type="RefSeq" id="WP_260726334.1">
    <property type="nucleotide sequence ID" value="NZ_BAAABS010000069.1"/>
</dbReference>
<protein>
    <submittedName>
        <fullName evidence="2">Septum formation family protein</fullName>
    </submittedName>
</protein>
<dbReference type="Pfam" id="PF13845">
    <property type="entry name" value="Septum_form"/>
    <property type="match status" value="1"/>
</dbReference>
<sequence length="295" mass="30870">MAHCFLMKQRVALLAVALVLLGGGAYWLLHDDGRAIPSTPSAGAPPVGSCWQIDAGGTNAAFPWPGAPVDCAGSHTVEVFHVGQVGKDLLHRLDAAEGEDVKLTENLLYAQARRACLVRGPMFLGGGWHEARVQILASWVKPSADGFFGCALAEVTGPTADEFVTRSGSLSGALKQEPPLAIACVRRDGERLRYVGCAESHDGEYAGVYTITPPEAPFDEAAVRSSTAKGCTTLGLKYLGLPEDGARTDLAPGSVGPKTASEWLGSDQAFTCYLMSAKPLKASVRGLGLAPLPLA</sequence>